<dbReference type="AlphaFoldDB" id="A0A7Y0G8D4"/>
<sequence length="339" mass="36619">MSAIEGDATISDPERAAVMVMLLDDDQAAHLLSQLEPGELRLLGEKMCALGEIGPRTIAQAIVGFVEKTEKLGLTAHDRVGQVRTLMTRAVGEVKADSLMQRIAPEAASATSSLELARWLTPQVLVPLVRDEHPQAIAVLLVQLDPEVAAAVLHALPDAIQTQVVHRIATLGPVAPEAIVMLEEMLARRITECHGRAALTMGGPREAADIINAAARAVEKRVMPEIAKQDKALAKAIENEMFKFEHLYVLDDKSMGSLLREVDSDTLIAALKGIPEEQRDCFFRAMSSRAADGVRDEIAGRGRMKMAEVIEAQKAIITAARRLSAEGVIVFGAGDDDYV</sequence>
<evidence type="ECO:0000256" key="7">
    <source>
        <dbReference type="ARBA" id="ARBA00022779"/>
    </source>
</evidence>
<dbReference type="GO" id="GO:0009425">
    <property type="term" value="C:bacterial-type flagellum basal body"/>
    <property type="evidence" value="ECO:0007669"/>
    <property type="project" value="UniProtKB-SubCell"/>
</dbReference>
<name>A0A7Y0G8D4_9SPHN</name>
<organism evidence="14 15">
    <name type="scientific">Novosphingobium olei</name>
    <dbReference type="NCBI Taxonomy" id="2728851"/>
    <lineage>
        <taxon>Bacteria</taxon>
        <taxon>Pseudomonadati</taxon>
        <taxon>Pseudomonadota</taxon>
        <taxon>Alphaproteobacteria</taxon>
        <taxon>Sphingomonadales</taxon>
        <taxon>Sphingomonadaceae</taxon>
        <taxon>Novosphingobium</taxon>
    </lineage>
</organism>
<dbReference type="InterPro" id="IPR028263">
    <property type="entry name" value="FliG_N"/>
</dbReference>
<dbReference type="InterPro" id="IPR011002">
    <property type="entry name" value="FliG_a-hlx"/>
</dbReference>
<evidence type="ECO:0000256" key="3">
    <source>
        <dbReference type="ARBA" id="ARBA00010299"/>
    </source>
</evidence>
<dbReference type="Proteomes" id="UP000583556">
    <property type="component" value="Unassembled WGS sequence"/>
</dbReference>
<evidence type="ECO:0000256" key="8">
    <source>
        <dbReference type="ARBA" id="ARBA00023136"/>
    </source>
</evidence>
<keyword evidence="9" id="KW-0975">Bacterial flagellum</keyword>
<evidence type="ECO:0000259" key="12">
    <source>
        <dbReference type="Pfam" id="PF14841"/>
    </source>
</evidence>
<feature type="domain" description="Flagellar motor switch protein FliG middle" evidence="12">
    <location>
        <begin position="122"/>
        <end position="193"/>
    </location>
</feature>
<keyword evidence="14" id="KW-0966">Cell projection</keyword>
<keyword evidence="14" id="KW-0282">Flagellum</keyword>
<evidence type="ECO:0000256" key="5">
    <source>
        <dbReference type="ARBA" id="ARBA00022475"/>
    </source>
</evidence>
<feature type="domain" description="Flagellar motor switch protein FliG N-terminal" evidence="13">
    <location>
        <begin position="10"/>
        <end position="108"/>
    </location>
</feature>
<evidence type="ECO:0000313" key="14">
    <source>
        <dbReference type="EMBL" id="NML92946.1"/>
    </source>
</evidence>
<comment type="function">
    <text evidence="10">FliG is one of three proteins (FliG, FliN, FliM) that forms the rotor-mounted switch complex (C ring), located at the base of the basal body. This complex interacts with the CheY and CheZ chemotaxis proteins, in addition to contacting components of the motor that determine the direction of flagellar rotation.</text>
</comment>
<dbReference type="PANTHER" id="PTHR30534">
    <property type="entry name" value="FLAGELLAR MOTOR SWITCH PROTEIN FLIG"/>
    <property type="match status" value="1"/>
</dbReference>
<keyword evidence="14" id="KW-0969">Cilium</keyword>
<dbReference type="Gene3D" id="1.10.220.30">
    <property type="match status" value="3"/>
</dbReference>
<comment type="subcellular location">
    <subcellularLocation>
        <location evidence="1">Bacterial flagellum basal body</location>
    </subcellularLocation>
    <subcellularLocation>
        <location evidence="2">Cell membrane</location>
        <topology evidence="2">Peripheral membrane protein</topology>
        <orientation evidence="2">Cytoplasmic side</orientation>
    </subcellularLocation>
</comment>
<evidence type="ECO:0000256" key="4">
    <source>
        <dbReference type="ARBA" id="ARBA00021870"/>
    </source>
</evidence>
<keyword evidence="15" id="KW-1185">Reference proteome</keyword>
<keyword evidence="8" id="KW-0472">Membrane</keyword>
<comment type="similarity">
    <text evidence="3">Belongs to the FliG family.</text>
</comment>
<dbReference type="PANTHER" id="PTHR30534:SF0">
    <property type="entry name" value="FLAGELLAR MOTOR SWITCH PROTEIN FLIG"/>
    <property type="match status" value="1"/>
</dbReference>
<dbReference type="GO" id="GO:0003774">
    <property type="term" value="F:cytoskeletal motor activity"/>
    <property type="evidence" value="ECO:0007669"/>
    <property type="project" value="InterPro"/>
</dbReference>
<dbReference type="Pfam" id="PF01706">
    <property type="entry name" value="FliG_C"/>
    <property type="match status" value="1"/>
</dbReference>
<dbReference type="PRINTS" id="PR00954">
    <property type="entry name" value="FLGMOTORFLIG"/>
</dbReference>
<proteinExistence type="inferred from homology"/>
<dbReference type="InterPro" id="IPR032779">
    <property type="entry name" value="FliG_M"/>
</dbReference>
<gene>
    <name evidence="14" type="primary">fliG</name>
    <name evidence="14" type="ORF">HHL27_04590</name>
</gene>
<keyword evidence="7" id="KW-0283">Flagellar rotation</keyword>
<dbReference type="Pfam" id="PF14842">
    <property type="entry name" value="FliG_N"/>
    <property type="match status" value="1"/>
</dbReference>
<comment type="caution">
    <text evidence="14">The sequence shown here is derived from an EMBL/GenBank/DDBJ whole genome shotgun (WGS) entry which is preliminary data.</text>
</comment>
<dbReference type="InterPro" id="IPR000090">
    <property type="entry name" value="Flg_Motor_Flig"/>
</dbReference>
<dbReference type="GO" id="GO:0006935">
    <property type="term" value="P:chemotaxis"/>
    <property type="evidence" value="ECO:0007669"/>
    <property type="project" value="UniProtKB-KW"/>
</dbReference>
<dbReference type="GO" id="GO:0071973">
    <property type="term" value="P:bacterial-type flagellum-dependent cell motility"/>
    <property type="evidence" value="ECO:0007669"/>
    <property type="project" value="InterPro"/>
</dbReference>
<keyword evidence="6" id="KW-0145">Chemotaxis</keyword>
<evidence type="ECO:0000256" key="10">
    <source>
        <dbReference type="ARBA" id="ARBA00025598"/>
    </source>
</evidence>
<keyword evidence="5" id="KW-1003">Cell membrane</keyword>
<reference evidence="14 15" key="1">
    <citation type="submission" date="2020-04" db="EMBL/GenBank/DDBJ databases">
        <title>Novosphingobium sp. TW-4 isolated from soil.</title>
        <authorList>
            <person name="Dahal R.H."/>
            <person name="Chaudhary D.K."/>
        </authorList>
    </citation>
    <scope>NUCLEOTIDE SEQUENCE [LARGE SCALE GENOMIC DNA]</scope>
    <source>
        <strain evidence="14 15">TW-4</strain>
    </source>
</reference>
<accession>A0A7Y0G8D4</accession>
<dbReference type="Pfam" id="PF14841">
    <property type="entry name" value="FliG_M"/>
    <property type="match status" value="1"/>
</dbReference>
<dbReference type="EMBL" id="JABBGM010000002">
    <property type="protein sequence ID" value="NML92946.1"/>
    <property type="molecule type" value="Genomic_DNA"/>
</dbReference>
<evidence type="ECO:0000259" key="13">
    <source>
        <dbReference type="Pfam" id="PF14842"/>
    </source>
</evidence>
<evidence type="ECO:0000256" key="2">
    <source>
        <dbReference type="ARBA" id="ARBA00004413"/>
    </source>
</evidence>
<dbReference type="InterPro" id="IPR023087">
    <property type="entry name" value="Flg_Motor_Flig_C"/>
</dbReference>
<dbReference type="NCBIfam" id="TIGR00207">
    <property type="entry name" value="fliG"/>
    <property type="match status" value="1"/>
</dbReference>
<dbReference type="GO" id="GO:0005886">
    <property type="term" value="C:plasma membrane"/>
    <property type="evidence" value="ECO:0007669"/>
    <property type="project" value="UniProtKB-SubCell"/>
</dbReference>
<evidence type="ECO:0000259" key="11">
    <source>
        <dbReference type="Pfam" id="PF01706"/>
    </source>
</evidence>
<feature type="domain" description="Flagellar motor switch protein FliG C-terminal" evidence="11">
    <location>
        <begin position="225"/>
        <end position="330"/>
    </location>
</feature>
<dbReference type="SUPFAM" id="SSF48029">
    <property type="entry name" value="FliG"/>
    <property type="match status" value="2"/>
</dbReference>
<evidence type="ECO:0000256" key="1">
    <source>
        <dbReference type="ARBA" id="ARBA00004117"/>
    </source>
</evidence>
<protein>
    <recommendedName>
        <fullName evidence="4">Flagellar motor switch protein FliG</fullName>
    </recommendedName>
</protein>
<evidence type="ECO:0000313" key="15">
    <source>
        <dbReference type="Proteomes" id="UP000583556"/>
    </source>
</evidence>
<evidence type="ECO:0000256" key="9">
    <source>
        <dbReference type="ARBA" id="ARBA00023143"/>
    </source>
</evidence>
<evidence type="ECO:0000256" key="6">
    <source>
        <dbReference type="ARBA" id="ARBA00022500"/>
    </source>
</evidence>